<comment type="cofactor">
    <cofactor evidence="1">
        <name>[4Fe-4S] cluster</name>
        <dbReference type="ChEBI" id="CHEBI:49883"/>
    </cofactor>
</comment>
<keyword evidence="3" id="KW-0411">Iron-sulfur</keyword>
<evidence type="ECO:0000256" key="3">
    <source>
        <dbReference type="ARBA" id="ARBA00023014"/>
    </source>
</evidence>
<dbReference type="GO" id="GO:0051536">
    <property type="term" value="F:iron-sulfur cluster binding"/>
    <property type="evidence" value="ECO:0007669"/>
    <property type="project" value="UniProtKB-KW"/>
</dbReference>
<name>A0A4Y7RFK0_9FIRM</name>
<proteinExistence type="inferred from homology"/>
<dbReference type="EMBL" id="QFGA01000001">
    <property type="protein sequence ID" value="TEB07530.1"/>
    <property type="molecule type" value="Genomic_DNA"/>
</dbReference>
<evidence type="ECO:0000313" key="4">
    <source>
        <dbReference type="EMBL" id="TEB07530.1"/>
    </source>
</evidence>
<dbReference type="EC" id="4.2.1.-" evidence="4"/>
<comment type="similarity">
    <text evidence="2">Belongs to the FldB/FldC dehydratase alpha/beta subunit family.</text>
</comment>
<dbReference type="PANTHER" id="PTHR30548:SF6">
    <property type="entry name" value="DEHYDRATASE SUBUNIT YJIM-RELATED"/>
    <property type="match status" value="1"/>
</dbReference>
<organism evidence="4 5">
    <name type="scientific">Pelotomaculum schinkii</name>
    <dbReference type="NCBI Taxonomy" id="78350"/>
    <lineage>
        <taxon>Bacteria</taxon>
        <taxon>Bacillati</taxon>
        <taxon>Bacillota</taxon>
        <taxon>Clostridia</taxon>
        <taxon>Eubacteriales</taxon>
        <taxon>Desulfotomaculaceae</taxon>
        <taxon>Pelotomaculum</taxon>
    </lineage>
</organism>
<keyword evidence="3" id="KW-0408">Iron</keyword>
<accession>A0A4Y7RFK0</accession>
<dbReference type="InterPro" id="IPR010327">
    <property type="entry name" value="FldB/FldC_alpha/beta"/>
</dbReference>
<keyword evidence="4" id="KW-0456">Lyase</keyword>
<dbReference type="NCBIfam" id="NF040772">
    <property type="entry name" value="double_cubane"/>
    <property type="match status" value="1"/>
</dbReference>
<dbReference type="Gene3D" id="1.20.1270.370">
    <property type="match status" value="1"/>
</dbReference>
<dbReference type="Gene3D" id="3.40.50.11890">
    <property type="match status" value="1"/>
</dbReference>
<dbReference type="Gene3D" id="3.40.50.11900">
    <property type="match status" value="1"/>
</dbReference>
<dbReference type="InterPro" id="IPR047678">
    <property type="entry name" value="YjiM-like"/>
</dbReference>
<reference evidence="4 5" key="1">
    <citation type="journal article" date="2018" name="Environ. Microbiol.">
        <title>Novel energy conservation strategies and behaviour of Pelotomaculum schinkii driving syntrophic propionate catabolism.</title>
        <authorList>
            <person name="Hidalgo-Ahumada C.A.P."/>
            <person name="Nobu M.K."/>
            <person name="Narihiro T."/>
            <person name="Tamaki H."/>
            <person name="Liu W.T."/>
            <person name="Kamagata Y."/>
            <person name="Stams A.J.M."/>
            <person name="Imachi H."/>
            <person name="Sousa D.Z."/>
        </authorList>
    </citation>
    <scope>NUCLEOTIDE SEQUENCE [LARGE SCALE GENOMIC DNA]</scope>
    <source>
        <strain evidence="4 5">HH</strain>
    </source>
</reference>
<sequence>MRPSMMKIFDNLRDQNILDLEHAKRDNKKVVGMYCAYSPQELALAAGAIPVSLCGTKNEPVAAAEKVLPRNLCPLIKSSFGFAITDTCPYFRFSDFLVADTTCDGKKKMFEILSSIKPMHVLHLPQGTDRPGALGWWLEEIRVLKDKLEENLGATIDEDGLRAAIKLTNRERQVMRKLHEMNRLDPAPLSGVDLLTATWLRSFSVDKAEGIELVEQLIEEIQEIAEKGLSPFRPGTPRILLTGCPVGSGSEKVLKLVEECGGSVVCLENCSGIKTQVYLIDEDESKDPLEAIAERYLQIPCSCMSPNPGRLELISKLIDEYRVDGVVDLTWQACHTYNVEAELVRQLIKDKFGLPYIQLETDYSTSDVEQLKTRVAAFIEMMDRS</sequence>
<dbReference type="AlphaFoldDB" id="A0A4Y7RFK0"/>
<keyword evidence="3" id="KW-0479">Metal-binding</keyword>
<evidence type="ECO:0000313" key="5">
    <source>
        <dbReference type="Proteomes" id="UP000298324"/>
    </source>
</evidence>
<evidence type="ECO:0000256" key="2">
    <source>
        <dbReference type="ARBA" id="ARBA00005806"/>
    </source>
</evidence>
<dbReference type="Pfam" id="PF06050">
    <property type="entry name" value="HGD-D"/>
    <property type="match status" value="1"/>
</dbReference>
<gene>
    <name evidence="4" type="primary">fldC_2</name>
    <name evidence="4" type="ORF">Psch_01084</name>
</gene>
<keyword evidence="5" id="KW-1185">Reference proteome</keyword>
<evidence type="ECO:0000256" key="1">
    <source>
        <dbReference type="ARBA" id="ARBA00001966"/>
    </source>
</evidence>
<dbReference type="GO" id="GO:0016836">
    <property type="term" value="F:hydro-lyase activity"/>
    <property type="evidence" value="ECO:0007669"/>
    <property type="project" value="UniProtKB-ARBA"/>
</dbReference>
<dbReference type="RefSeq" id="WP_190239393.1">
    <property type="nucleotide sequence ID" value="NZ_QFGA01000001.1"/>
</dbReference>
<dbReference type="Proteomes" id="UP000298324">
    <property type="component" value="Unassembled WGS sequence"/>
</dbReference>
<dbReference type="PANTHER" id="PTHR30548">
    <property type="entry name" value="2-HYDROXYGLUTARYL-COA DEHYDRATASE, D-COMPONENT-RELATED"/>
    <property type="match status" value="1"/>
</dbReference>
<protein>
    <submittedName>
        <fullName evidence="4">R-phenyllactate dehydratase beta subunit</fullName>
        <ecNumber evidence="4">4.2.1.-</ecNumber>
    </submittedName>
</protein>
<comment type="caution">
    <text evidence="4">The sequence shown here is derived from an EMBL/GenBank/DDBJ whole genome shotgun (WGS) entry which is preliminary data.</text>
</comment>